<gene>
    <name evidence="2" type="ORF">EZJ44_00580</name>
</gene>
<evidence type="ECO:0008006" key="4">
    <source>
        <dbReference type="Google" id="ProtNLM"/>
    </source>
</evidence>
<evidence type="ECO:0000313" key="2">
    <source>
        <dbReference type="EMBL" id="TBW23674.1"/>
    </source>
</evidence>
<dbReference type="InterPro" id="IPR029058">
    <property type="entry name" value="AB_hydrolase_fold"/>
</dbReference>
<dbReference type="AlphaFoldDB" id="A0A4V2KRA6"/>
<organism evidence="2 3">
    <name type="scientific">Arcanobacterium bovis</name>
    <dbReference type="NCBI Taxonomy" id="2529275"/>
    <lineage>
        <taxon>Bacteria</taxon>
        <taxon>Bacillati</taxon>
        <taxon>Actinomycetota</taxon>
        <taxon>Actinomycetes</taxon>
        <taxon>Actinomycetales</taxon>
        <taxon>Actinomycetaceae</taxon>
        <taxon>Arcanobacterium</taxon>
    </lineage>
</organism>
<protein>
    <recommendedName>
        <fullName evidence="4">Lipase</fullName>
    </recommendedName>
</protein>
<sequence length="436" mass="47278">MVRFLVPYPTINSHRLEFIVRKNTTILSCLALSSLLSVGLAPSATADVNQPQSSVHMQVNGTLNPQGDEYRPFYYDVPSLSDKNPGTLIRSEHVNNPQNPLGLKDNGPYKATRILYVSKNRTGKLIPVSGIVIESKEPWKGNGKRPLIAFAPGTQGVADKCAPSRQLADGIGDYEQVFFEPLLKKGYAVVITDYEGLGTPGMHTYMDRVSQGHAVLDSVRAARQLVGWDLSVDNPLGIDGYSQGGGASASAVEQADEYAPELKFKVAAIGAAPADLTLLPPTLDGTLYFLFEAFAFMGISHSYGIDFTADLNKEGKDVMLRAANACTQDLIPFIGKKLEKLTIDGTTVQQFINKEPYKSMLSDQHIGYRAPSMPVTLTHSKGDDVIPFHVGEKLAKEWSASGGNITFVPHTSGAHAFGSITHARIAVQQFEKVFGH</sequence>
<dbReference type="Pfam" id="PF03583">
    <property type="entry name" value="LIP"/>
    <property type="match status" value="1"/>
</dbReference>
<dbReference type="Gene3D" id="1.10.260.130">
    <property type="match status" value="1"/>
</dbReference>
<evidence type="ECO:0000313" key="3">
    <source>
        <dbReference type="Proteomes" id="UP000293036"/>
    </source>
</evidence>
<proteinExistence type="predicted"/>
<feature type="chain" id="PRO_5020639105" description="Lipase" evidence="1">
    <location>
        <begin position="47"/>
        <end position="436"/>
    </location>
</feature>
<dbReference type="OrthoDB" id="9798122at2"/>
<keyword evidence="1" id="KW-0732">Signal</keyword>
<comment type="caution">
    <text evidence="2">The sequence shown here is derived from an EMBL/GenBank/DDBJ whole genome shotgun (WGS) entry which is preliminary data.</text>
</comment>
<feature type="signal peptide" evidence="1">
    <location>
        <begin position="1"/>
        <end position="46"/>
    </location>
</feature>
<accession>A0A4V2KRA6</accession>
<dbReference type="GO" id="GO:0016042">
    <property type="term" value="P:lipid catabolic process"/>
    <property type="evidence" value="ECO:0007669"/>
    <property type="project" value="InterPro"/>
</dbReference>
<dbReference type="InterPro" id="IPR005152">
    <property type="entry name" value="Lipase_secreted"/>
</dbReference>
<reference evidence="2 3" key="1">
    <citation type="submission" date="2019-02" db="EMBL/GenBank/DDBJ databases">
        <title>Arcanobacterium bovis sp. nov., isolated from the milk of a cow with mastitis.</title>
        <authorList>
            <person name="Sammra O."/>
            <person name="Foster G."/>
            <person name="Hassan A."/>
            <person name="Alssahen M."/>
            <person name="Laemmler C."/>
            <person name="Borowiak M."/>
            <person name="Malorny B."/>
            <person name="Abdulmawjood A."/>
        </authorList>
    </citation>
    <scope>NUCLEOTIDE SEQUENCE [LARGE SCALE GENOMIC DNA]</scope>
    <source>
        <strain evidence="2 3">C605018/01/1</strain>
    </source>
</reference>
<dbReference type="PANTHER" id="PTHR34853:SF1">
    <property type="entry name" value="LIPASE 5"/>
    <property type="match status" value="1"/>
</dbReference>
<dbReference type="SUPFAM" id="SSF53474">
    <property type="entry name" value="alpha/beta-Hydrolases"/>
    <property type="match status" value="1"/>
</dbReference>
<evidence type="ECO:0000256" key="1">
    <source>
        <dbReference type="SAM" id="SignalP"/>
    </source>
</evidence>
<dbReference type="GO" id="GO:0004806">
    <property type="term" value="F:triacylglycerol lipase activity"/>
    <property type="evidence" value="ECO:0007669"/>
    <property type="project" value="InterPro"/>
</dbReference>
<dbReference type="EMBL" id="SJDT01000001">
    <property type="protein sequence ID" value="TBW23674.1"/>
    <property type="molecule type" value="Genomic_DNA"/>
</dbReference>
<name>A0A4V2KRA6_9ACTO</name>
<keyword evidence="3" id="KW-1185">Reference proteome</keyword>
<dbReference type="PANTHER" id="PTHR34853">
    <property type="match status" value="1"/>
</dbReference>
<dbReference type="Gene3D" id="3.40.50.1820">
    <property type="entry name" value="alpha/beta hydrolase"/>
    <property type="match status" value="1"/>
</dbReference>
<dbReference type="Proteomes" id="UP000293036">
    <property type="component" value="Unassembled WGS sequence"/>
</dbReference>